<dbReference type="InterPro" id="IPR036390">
    <property type="entry name" value="WH_DNA-bd_sf"/>
</dbReference>
<dbReference type="SUPFAM" id="SSF46785">
    <property type="entry name" value="Winged helix' DNA-binding domain"/>
    <property type="match status" value="1"/>
</dbReference>
<organism evidence="2">
    <name type="scientific">marine sediment metagenome</name>
    <dbReference type="NCBI Taxonomy" id="412755"/>
    <lineage>
        <taxon>unclassified sequences</taxon>
        <taxon>metagenomes</taxon>
        <taxon>ecological metagenomes</taxon>
    </lineage>
</organism>
<accession>A0A0F9QC57</accession>
<dbReference type="InterPro" id="IPR000835">
    <property type="entry name" value="HTH_MarR-typ"/>
</dbReference>
<protein>
    <recommendedName>
        <fullName evidence="1">HTH marR-type domain-containing protein</fullName>
    </recommendedName>
</protein>
<dbReference type="Pfam" id="PF01047">
    <property type="entry name" value="MarR"/>
    <property type="match status" value="1"/>
</dbReference>
<comment type="caution">
    <text evidence="2">The sequence shown here is derived from an EMBL/GenBank/DDBJ whole genome shotgun (WGS) entry which is preliminary data.</text>
</comment>
<dbReference type="Gene3D" id="1.10.10.10">
    <property type="entry name" value="Winged helix-like DNA-binding domain superfamily/Winged helix DNA-binding domain"/>
    <property type="match status" value="1"/>
</dbReference>
<feature type="domain" description="HTH marR-type" evidence="1">
    <location>
        <begin position="21"/>
        <end position="78"/>
    </location>
</feature>
<dbReference type="EMBL" id="LAZR01001640">
    <property type="protein sequence ID" value="KKN41575.1"/>
    <property type="molecule type" value="Genomic_DNA"/>
</dbReference>
<dbReference type="InterPro" id="IPR036388">
    <property type="entry name" value="WH-like_DNA-bd_sf"/>
</dbReference>
<evidence type="ECO:0000259" key="1">
    <source>
        <dbReference type="Pfam" id="PF01047"/>
    </source>
</evidence>
<dbReference type="AlphaFoldDB" id="A0A0F9QC57"/>
<gene>
    <name evidence="2" type="ORF">LCGC14_0721990</name>
</gene>
<sequence length="85" mass="9834">MIVEDKYSVSDDEEIDNLYSLSPSSKFLLYLLKQIGPLSQIAIIKKTLLPKRTVAYALKKLQEKNFVKKTKDNDDKRISIFEVLI</sequence>
<proteinExistence type="predicted"/>
<dbReference type="GO" id="GO:0003700">
    <property type="term" value="F:DNA-binding transcription factor activity"/>
    <property type="evidence" value="ECO:0007669"/>
    <property type="project" value="InterPro"/>
</dbReference>
<name>A0A0F9QC57_9ZZZZ</name>
<reference evidence="2" key="1">
    <citation type="journal article" date="2015" name="Nature">
        <title>Complex archaea that bridge the gap between prokaryotes and eukaryotes.</title>
        <authorList>
            <person name="Spang A."/>
            <person name="Saw J.H."/>
            <person name="Jorgensen S.L."/>
            <person name="Zaremba-Niedzwiedzka K."/>
            <person name="Martijn J."/>
            <person name="Lind A.E."/>
            <person name="van Eijk R."/>
            <person name="Schleper C."/>
            <person name="Guy L."/>
            <person name="Ettema T.J."/>
        </authorList>
    </citation>
    <scope>NUCLEOTIDE SEQUENCE</scope>
</reference>
<evidence type="ECO:0000313" key="2">
    <source>
        <dbReference type="EMBL" id="KKN41575.1"/>
    </source>
</evidence>